<keyword evidence="1" id="KW-1133">Transmembrane helix</keyword>
<comment type="caution">
    <text evidence="3">The sequence shown here is derived from an EMBL/GenBank/DDBJ whole genome shotgun (WGS) entry which is preliminary data.</text>
</comment>
<dbReference type="InterPro" id="IPR003675">
    <property type="entry name" value="Rce1/LyrA-like_dom"/>
</dbReference>
<gene>
    <name evidence="3" type="ORF">ACFQ1U_13710</name>
</gene>
<evidence type="ECO:0000313" key="3">
    <source>
        <dbReference type="EMBL" id="MFD0994257.1"/>
    </source>
</evidence>
<name>A0ABW3JUY7_9FLAO</name>
<dbReference type="PANTHER" id="PTHR36435">
    <property type="entry name" value="SLR1288 PROTEIN"/>
    <property type="match status" value="1"/>
</dbReference>
<evidence type="ECO:0000259" key="2">
    <source>
        <dbReference type="Pfam" id="PF02517"/>
    </source>
</evidence>
<dbReference type="PANTHER" id="PTHR36435:SF1">
    <property type="entry name" value="CAAX AMINO TERMINAL PROTEASE FAMILY PROTEIN"/>
    <property type="match status" value="1"/>
</dbReference>
<proteinExistence type="predicted"/>
<accession>A0ABW3JUY7</accession>
<dbReference type="RefSeq" id="WP_386109346.1">
    <property type="nucleotide sequence ID" value="NZ_JBHTJR010000073.1"/>
</dbReference>
<sequence>MNWIYNTPKEWNTETILFQLTMPGIDEEIAFRGIMLGLLTKILKPSSRTIFHPAILVTALLFGMAHGLFFNNSYELTFKSFPFFNTLILGIVWAWITMKSGSILLALISHNLGNVTNKLISM</sequence>
<keyword evidence="3" id="KW-0378">Hydrolase</keyword>
<keyword evidence="4" id="KW-1185">Reference proteome</keyword>
<keyword evidence="1" id="KW-0472">Membrane</keyword>
<feature type="domain" description="CAAX prenyl protease 2/Lysostaphin resistance protein A-like" evidence="2">
    <location>
        <begin position="15"/>
        <end position="115"/>
    </location>
</feature>
<keyword evidence="1" id="KW-0812">Transmembrane</keyword>
<dbReference type="GO" id="GO:0016787">
    <property type="term" value="F:hydrolase activity"/>
    <property type="evidence" value="ECO:0007669"/>
    <property type="project" value="UniProtKB-KW"/>
</dbReference>
<dbReference type="Proteomes" id="UP001597062">
    <property type="component" value="Unassembled WGS sequence"/>
</dbReference>
<feature type="transmembrane region" description="Helical" evidence="1">
    <location>
        <begin position="82"/>
        <end position="108"/>
    </location>
</feature>
<dbReference type="InterPro" id="IPR052710">
    <property type="entry name" value="CAAX_protease"/>
</dbReference>
<dbReference type="Pfam" id="PF02517">
    <property type="entry name" value="Rce1-like"/>
    <property type="match status" value="1"/>
</dbReference>
<organism evidence="3 4">
    <name type="scientific">Tenacibaculum geojense</name>
    <dbReference type="NCBI Taxonomy" id="915352"/>
    <lineage>
        <taxon>Bacteria</taxon>
        <taxon>Pseudomonadati</taxon>
        <taxon>Bacteroidota</taxon>
        <taxon>Flavobacteriia</taxon>
        <taxon>Flavobacteriales</taxon>
        <taxon>Flavobacteriaceae</taxon>
        <taxon>Tenacibaculum</taxon>
    </lineage>
</organism>
<evidence type="ECO:0000256" key="1">
    <source>
        <dbReference type="SAM" id="Phobius"/>
    </source>
</evidence>
<dbReference type="EMBL" id="JBHTJR010000073">
    <property type="protein sequence ID" value="MFD0994257.1"/>
    <property type="molecule type" value="Genomic_DNA"/>
</dbReference>
<dbReference type="EC" id="3.4.-.-" evidence="3"/>
<reference evidence="4" key="1">
    <citation type="journal article" date="2019" name="Int. J. Syst. Evol. Microbiol.">
        <title>The Global Catalogue of Microorganisms (GCM) 10K type strain sequencing project: providing services to taxonomists for standard genome sequencing and annotation.</title>
        <authorList>
            <consortium name="The Broad Institute Genomics Platform"/>
            <consortium name="The Broad Institute Genome Sequencing Center for Infectious Disease"/>
            <person name="Wu L."/>
            <person name="Ma J."/>
        </authorList>
    </citation>
    <scope>NUCLEOTIDE SEQUENCE [LARGE SCALE GENOMIC DNA]</scope>
    <source>
        <strain evidence="4">CCUG 60527</strain>
    </source>
</reference>
<feature type="non-terminal residue" evidence="3">
    <location>
        <position position="122"/>
    </location>
</feature>
<feature type="transmembrane region" description="Helical" evidence="1">
    <location>
        <begin position="50"/>
        <end position="70"/>
    </location>
</feature>
<evidence type="ECO:0000313" key="4">
    <source>
        <dbReference type="Proteomes" id="UP001597062"/>
    </source>
</evidence>
<protein>
    <submittedName>
        <fullName evidence="3">CPBP family intramembrane glutamic endopeptidase</fullName>
        <ecNumber evidence="3">3.4.-.-</ecNumber>
    </submittedName>
</protein>